<evidence type="ECO:0000256" key="1">
    <source>
        <dbReference type="SAM" id="MobiDB-lite"/>
    </source>
</evidence>
<comment type="caution">
    <text evidence="3">The sequence shown here is derived from an EMBL/GenBank/DDBJ whole genome shotgun (WGS) entry which is preliminary data.</text>
</comment>
<keyword evidence="2" id="KW-0472">Membrane</keyword>
<dbReference type="RefSeq" id="WP_134561597.1">
    <property type="nucleotide sequence ID" value="NZ_SOFS01000019.1"/>
</dbReference>
<keyword evidence="2" id="KW-0812">Transmembrane</keyword>
<protein>
    <submittedName>
        <fullName evidence="3">Uncharacterized protein</fullName>
    </submittedName>
</protein>
<feature type="transmembrane region" description="Helical" evidence="2">
    <location>
        <begin position="62"/>
        <end position="81"/>
    </location>
</feature>
<dbReference type="EMBL" id="SOFS01000019">
    <property type="protein sequence ID" value="TFC20399.1"/>
    <property type="molecule type" value="Genomic_DNA"/>
</dbReference>
<proteinExistence type="predicted"/>
<sequence length="134" mass="14368">MSAEISTLVRPDTISLGTLTVLRTAATAPLIAHAPAASASAVPRRRRLDDAEATFLEPLVDVVLRFLWALVGCYVWVVLLAKGPRPRSASRELEPIVWPQADYPAVGLPAIGLSSAGSIRRPVSPDFDQMSARP</sequence>
<accession>A0ABY2INT2</accession>
<keyword evidence="2" id="KW-1133">Transmembrane helix</keyword>
<evidence type="ECO:0000313" key="3">
    <source>
        <dbReference type="EMBL" id="TFC20399.1"/>
    </source>
</evidence>
<dbReference type="Proteomes" id="UP000297604">
    <property type="component" value="Unassembled WGS sequence"/>
</dbReference>
<feature type="region of interest" description="Disordered" evidence="1">
    <location>
        <begin position="115"/>
        <end position="134"/>
    </location>
</feature>
<reference evidence="3 4" key="1">
    <citation type="submission" date="2019-03" db="EMBL/GenBank/DDBJ databases">
        <title>Genomics of glacier-inhabiting Cryobacterium strains.</title>
        <authorList>
            <person name="Liu Q."/>
            <person name="Xin Y.-H."/>
        </authorList>
    </citation>
    <scope>NUCLEOTIDE SEQUENCE [LARGE SCALE GENOMIC DNA]</scope>
    <source>
        <strain evidence="3 4">MDB1-5</strain>
    </source>
</reference>
<gene>
    <name evidence="3" type="ORF">E3O46_09250</name>
</gene>
<evidence type="ECO:0000256" key="2">
    <source>
        <dbReference type="SAM" id="Phobius"/>
    </source>
</evidence>
<organism evidence="3 4">
    <name type="scientific">Cryobacterium glucosi</name>
    <dbReference type="NCBI Taxonomy" id="1259175"/>
    <lineage>
        <taxon>Bacteria</taxon>
        <taxon>Bacillati</taxon>
        <taxon>Actinomycetota</taxon>
        <taxon>Actinomycetes</taxon>
        <taxon>Micrococcales</taxon>
        <taxon>Microbacteriaceae</taxon>
        <taxon>Cryobacterium</taxon>
    </lineage>
</organism>
<name>A0ABY2INT2_9MICO</name>
<evidence type="ECO:0000313" key="4">
    <source>
        <dbReference type="Proteomes" id="UP000297604"/>
    </source>
</evidence>
<keyword evidence="4" id="KW-1185">Reference proteome</keyword>